<dbReference type="PROSITE" id="PS50297">
    <property type="entry name" value="ANK_REP_REGION"/>
    <property type="match status" value="1"/>
</dbReference>
<dbReference type="AlphaFoldDB" id="K1S1J3"/>
<dbReference type="SUPFAM" id="SSF48403">
    <property type="entry name" value="Ankyrin repeat"/>
    <property type="match status" value="1"/>
</dbReference>
<dbReference type="HOGENOM" id="CLU_1526649_0_0_1"/>
<organism evidence="3">
    <name type="scientific">Magallana gigas</name>
    <name type="common">Pacific oyster</name>
    <name type="synonym">Crassostrea gigas</name>
    <dbReference type="NCBI Taxonomy" id="29159"/>
    <lineage>
        <taxon>Eukaryota</taxon>
        <taxon>Metazoa</taxon>
        <taxon>Spiralia</taxon>
        <taxon>Lophotrochozoa</taxon>
        <taxon>Mollusca</taxon>
        <taxon>Bivalvia</taxon>
        <taxon>Autobranchia</taxon>
        <taxon>Pteriomorphia</taxon>
        <taxon>Ostreida</taxon>
        <taxon>Ostreoidea</taxon>
        <taxon>Ostreidae</taxon>
        <taxon>Magallana</taxon>
    </lineage>
</organism>
<evidence type="ECO:0000256" key="1">
    <source>
        <dbReference type="ARBA" id="ARBA00022737"/>
    </source>
</evidence>
<evidence type="ECO:0000256" key="2">
    <source>
        <dbReference type="ARBA" id="ARBA00023043"/>
    </source>
</evidence>
<gene>
    <name evidence="3" type="ORF">CGI_10022876</name>
</gene>
<dbReference type="PANTHER" id="PTHR24171">
    <property type="entry name" value="ANKYRIN REPEAT DOMAIN-CONTAINING PROTEIN 39-RELATED"/>
    <property type="match status" value="1"/>
</dbReference>
<name>K1S1J3_MAGGI</name>
<keyword evidence="2" id="KW-0040">ANK repeat</keyword>
<reference evidence="3" key="1">
    <citation type="journal article" date="2012" name="Nature">
        <title>The oyster genome reveals stress adaptation and complexity of shell formation.</title>
        <authorList>
            <person name="Zhang G."/>
            <person name="Fang X."/>
            <person name="Guo X."/>
            <person name="Li L."/>
            <person name="Luo R."/>
            <person name="Xu F."/>
            <person name="Yang P."/>
            <person name="Zhang L."/>
            <person name="Wang X."/>
            <person name="Qi H."/>
            <person name="Xiong Z."/>
            <person name="Que H."/>
            <person name="Xie Y."/>
            <person name="Holland P.W."/>
            <person name="Paps J."/>
            <person name="Zhu Y."/>
            <person name="Wu F."/>
            <person name="Chen Y."/>
            <person name="Wang J."/>
            <person name="Peng C."/>
            <person name="Meng J."/>
            <person name="Yang L."/>
            <person name="Liu J."/>
            <person name="Wen B."/>
            <person name="Zhang N."/>
            <person name="Huang Z."/>
            <person name="Zhu Q."/>
            <person name="Feng Y."/>
            <person name="Mount A."/>
            <person name="Hedgecock D."/>
            <person name="Xu Z."/>
            <person name="Liu Y."/>
            <person name="Domazet-Loso T."/>
            <person name="Du Y."/>
            <person name="Sun X."/>
            <person name="Zhang S."/>
            <person name="Liu B."/>
            <person name="Cheng P."/>
            <person name="Jiang X."/>
            <person name="Li J."/>
            <person name="Fan D."/>
            <person name="Wang W."/>
            <person name="Fu W."/>
            <person name="Wang T."/>
            <person name="Wang B."/>
            <person name="Zhang J."/>
            <person name="Peng Z."/>
            <person name="Li Y."/>
            <person name="Li N."/>
            <person name="Wang J."/>
            <person name="Chen M."/>
            <person name="He Y."/>
            <person name="Tan F."/>
            <person name="Song X."/>
            <person name="Zheng Q."/>
            <person name="Huang R."/>
            <person name="Yang H."/>
            <person name="Du X."/>
            <person name="Chen L."/>
            <person name="Yang M."/>
            <person name="Gaffney P.M."/>
            <person name="Wang S."/>
            <person name="Luo L."/>
            <person name="She Z."/>
            <person name="Ming Y."/>
            <person name="Huang W."/>
            <person name="Zhang S."/>
            <person name="Huang B."/>
            <person name="Zhang Y."/>
            <person name="Qu T."/>
            <person name="Ni P."/>
            <person name="Miao G."/>
            <person name="Wang J."/>
            <person name="Wang Q."/>
            <person name="Steinberg C.E."/>
            <person name="Wang H."/>
            <person name="Li N."/>
            <person name="Qian L."/>
            <person name="Zhang G."/>
            <person name="Li Y."/>
            <person name="Yang H."/>
            <person name="Liu X."/>
            <person name="Wang J."/>
            <person name="Yin Y."/>
            <person name="Wang J."/>
        </authorList>
    </citation>
    <scope>NUCLEOTIDE SEQUENCE [LARGE SCALE GENOMIC DNA]</scope>
    <source>
        <strain evidence="3">05x7-T-G4-1.051#20</strain>
    </source>
</reference>
<dbReference type="Pfam" id="PF12796">
    <property type="entry name" value="Ank_2"/>
    <property type="match status" value="1"/>
</dbReference>
<protein>
    <submittedName>
        <fullName evidence="3">Uncharacterized protein</fullName>
    </submittedName>
</protein>
<dbReference type="SMART" id="SM00248">
    <property type="entry name" value="ANK"/>
    <property type="match status" value="2"/>
</dbReference>
<evidence type="ECO:0000313" key="3">
    <source>
        <dbReference type="EMBL" id="EKC41116.1"/>
    </source>
</evidence>
<dbReference type="InterPro" id="IPR036770">
    <property type="entry name" value="Ankyrin_rpt-contain_sf"/>
</dbReference>
<dbReference type="EMBL" id="JH817583">
    <property type="protein sequence ID" value="EKC41116.1"/>
    <property type="molecule type" value="Genomic_DNA"/>
</dbReference>
<dbReference type="InterPro" id="IPR002110">
    <property type="entry name" value="Ankyrin_rpt"/>
</dbReference>
<accession>K1S1J3</accession>
<dbReference type="Gene3D" id="1.25.40.20">
    <property type="entry name" value="Ankyrin repeat-containing domain"/>
    <property type="match status" value="1"/>
</dbReference>
<dbReference type="PROSITE" id="PS50088">
    <property type="entry name" value="ANK_REPEAT"/>
    <property type="match status" value="1"/>
</dbReference>
<dbReference type="InParanoid" id="K1S1J3"/>
<sequence length="176" mass="19899">MGANVNLSDGCYTPLTISCGRGHLRLVQELIKAGADINLKIGNETALSSACGHGCWNVAEELVKAGVNIKYVPLLITCGEDKPNIVKKLIQEGAEVLFVNDEYEIPITKTYPGNTMYYYSTLFLEDQRIAANHDEQSKNKVKQILQRLDRLLNLVSRKEKRSSRNQKLIRRYSKWN</sequence>
<proteinExistence type="predicted"/>
<keyword evidence="1" id="KW-0677">Repeat</keyword>